<evidence type="ECO:0008006" key="4">
    <source>
        <dbReference type="Google" id="ProtNLM"/>
    </source>
</evidence>
<gene>
    <name evidence="2" type="ORF">HAX54_045357</name>
</gene>
<dbReference type="PANTHER" id="PTHR31284">
    <property type="entry name" value="ACID PHOSPHATASE-LIKE PROTEIN"/>
    <property type="match status" value="1"/>
</dbReference>
<dbReference type="InterPro" id="IPR023214">
    <property type="entry name" value="HAD_sf"/>
</dbReference>
<keyword evidence="1" id="KW-0732">Signal</keyword>
<dbReference type="InterPro" id="IPR005519">
    <property type="entry name" value="Acid_phosphat_B-like"/>
</dbReference>
<name>A0ABS8WHP9_DATST</name>
<feature type="chain" id="PRO_5046033689" description="Acid phosphatase" evidence="1">
    <location>
        <begin position="24"/>
        <end position="200"/>
    </location>
</feature>
<keyword evidence="3" id="KW-1185">Reference proteome</keyword>
<dbReference type="PANTHER" id="PTHR31284:SF20">
    <property type="entry name" value="ACID PHOSPHATASE 1-LIKE"/>
    <property type="match status" value="1"/>
</dbReference>
<dbReference type="Proteomes" id="UP000823775">
    <property type="component" value="Unassembled WGS sequence"/>
</dbReference>
<sequence length="200" mass="21888">MTITMRSFTFLFFFSTIVAVALTSTFDNVEAISQVVEIHRLRPQTGAAGYPVPQLDCSAGASLWRPTTSGTGNWCLNSVKTIDGKDVWVFDIDETTLSNLPGYARSDVAFGAIAYNNTKFNEWLAEGKLPAIPLILPGTRRCCLWGSLVFITGARDNFETIKDCQSQESWGENDSGLAVEITAREQSCKAETELLGNMGL</sequence>
<accession>A0ABS8WHP9</accession>
<protein>
    <recommendedName>
        <fullName evidence="4">Acid phosphatase</fullName>
    </recommendedName>
</protein>
<evidence type="ECO:0000313" key="2">
    <source>
        <dbReference type="EMBL" id="MCE3049597.1"/>
    </source>
</evidence>
<dbReference type="Pfam" id="PF03767">
    <property type="entry name" value="Acid_phosphat_B"/>
    <property type="match status" value="1"/>
</dbReference>
<evidence type="ECO:0000256" key="1">
    <source>
        <dbReference type="SAM" id="SignalP"/>
    </source>
</evidence>
<dbReference type="EMBL" id="JACEIK010007006">
    <property type="protein sequence ID" value="MCE3049597.1"/>
    <property type="molecule type" value="Genomic_DNA"/>
</dbReference>
<proteinExistence type="predicted"/>
<reference evidence="2 3" key="1">
    <citation type="journal article" date="2021" name="BMC Genomics">
        <title>Datura genome reveals duplications of psychoactive alkaloid biosynthetic genes and high mutation rate following tissue culture.</title>
        <authorList>
            <person name="Rajewski A."/>
            <person name="Carter-House D."/>
            <person name="Stajich J."/>
            <person name="Litt A."/>
        </authorList>
    </citation>
    <scope>NUCLEOTIDE SEQUENCE [LARGE SCALE GENOMIC DNA]</scope>
    <source>
        <strain evidence="2">AR-01</strain>
    </source>
</reference>
<evidence type="ECO:0000313" key="3">
    <source>
        <dbReference type="Proteomes" id="UP000823775"/>
    </source>
</evidence>
<dbReference type="Gene3D" id="3.40.50.1000">
    <property type="entry name" value="HAD superfamily/HAD-like"/>
    <property type="match status" value="1"/>
</dbReference>
<organism evidence="2 3">
    <name type="scientific">Datura stramonium</name>
    <name type="common">Jimsonweed</name>
    <name type="synonym">Common thornapple</name>
    <dbReference type="NCBI Taxonomy" id="4076"/>
    <lineage>
        <taxon>Eukaryota</taxon>
        <taxon>Viridiplantae</taxon>
        <taxon>Streptophyta</taxon>
        <taxon>Embryophyta</taxon>
        <taxon>Tracheophyta</taxon>
        <taxon>Spermatophyta</taxon>
        <taxon>Magnoliopsida</taxon>
        <taxon>eudicotyledons</taxon>
        <taxon>Gunneridae</taxon>
        <taxon>Pentapetalae</taxon>
        <taxon>asterids</taxon>
        <taxon>lamiids</taxon>
        <taxon>Solanales</taxon>
        <taxon>Solanaceae</taxon>
        <taxon>Solanoideae</taxon>
        <taxon>Datureae</taxon>
        <taxon>Datura</taxon>
    </lineage>
</organism>
<comment type="caution">
    <text evidence="2">The sequence shown here is derived from an EMBL/GenBank/DDBJ whole genome shotgun (WGS) entry which is preliminary data.</text>
</comment>
<feature type="signal peptide" evidence="1">
    <location>
        <begin position="1"/>
        <end position="23"/>
    </location>
</feature>